<name>A0A076KZI0_9PEZI</name>
<dbReference type="AlphaFoldDB" id="A0A076KZI0"/>
<organism evidence="1">
    <name type="scientific">Sporothrix brasiliensis</name>
    <dbReference type="NCBI Taxonomy" id="545650"/>
    <lineage>
        <taxon>Eukaryota</taxon>
        <taxon>Fungi</taxon>
        <taxon>Dikarya</taxon>
        <taxon>Ascomycota</taxon>
        <taxon>Pezizomycotina</taxon>
        <taxon>Sordariomycetes</taxon>
        <taxon>Sordariomycetidae</taxon>
        <taxon>Ophiostomatales</taxon>
        <taxon>Ophiostomataceae</taxon>
        <taxon>Sporothrix</taxon>
    </lineage>
</organism>
<evidence type="ECO:0000313" key="1">
    <source>
        <dbReference type="EMBL" id="AIJ00885.1"/>
    </source>
</evidence>
<accession>A0A076KZI0</accession>
<protein>
    <submittedName>
        <fullName evidence="1">Pheromone</fullName>
    </submittedName>
</protein>
<reference evidence="1" key="1">
    <citation type="submission" date="2013-11" db="EMBL/GenBank/DDBJ databases">
        <title>Clonal expansion of a highly virulent mating type in epidemic outbreak of human and feline sporothrichosis.</title>
        <authorList>
            <person name="Teixeira M.M."/>
            <person name="Tsui C.K.M."/>
            <person name="Felipe M.S.S."/>
        </authorList>
    </citation>
    <scope>NUCLEOTIDE SEQUENCE</scope>
</reference>
<gene>
    <name evidence="1" type="primary">ppg2</name>
</gene>
<proteinExistence type="predicted"/>
<sequence length="23" mass="2351">MDAQTATQSTQVGYVTGGSCTIM</sequence>
<dbReference type="EMBL" id="KF860850">
    <property type="protein sequence ID" value="AIJ00885.1"/>
    <property type="molecule type" value="Genomic_DNA"/>
</dbReference>